<dbReference type="EMBL" id="QURH01000674">
    <property type="protein sequence ID" value="RFU38858.1"/>
    <property type="molecule type" value="Genomic_DNA"/>
</dbReference>
<dbReference type="RefSeq" id="WP_199486884.1">
    <property type="nucleotide sequence ID" value="NZ_QURH01000674.1"/>
</dbReference>
<dbReference type="Proteomes" id="UP000261811">
    <property type="component" value="Unassembled WGS sequence"/>
</dbReference>
<protein>
    <submittedName>
        <fullName evidence="3">Hydantoinase B/oxoprolinase family protein</fullName>
    </submittedName>
</protein>
<sequence length="78" mass="7958">RLRRPPPGAAGGSPGRPGAYLREHAAGRTEPLSSRATRQPLAAGDALIIETSGGGGHGPPEERAPEAVARDRVDGRTA</sequence>
<feature type="compositionally biased region" description="Basic and acidic residues" evidence="1">
    <location>
        <begin position="59"/>
        <end position="78"/>
    </location>
</feature>
<feature type="domain" description="Hydantoinase B/oxoprolinase" evidence="2">
    <location>
        <begin position="1"/>
        <end position="60"/>
    </location>
</feature>
<dbReference type="GO" id="GO:0003824">
    <property type="term" value="F:catalytic activity"/>
    <property type="evidence" value="ECO:0007669"/>
    <property type="project" value="InterPro"/>
</dbReference>
<evidence type="ECO:0000256" key="1">
    <source>
        <dbReference type="SAM" id="MobiDB-lite"/>
    </source>
</evidence>
<keyword evidence="4" id="KW-1185">Reference proteome</keyword>
<comment type="caution">
    <text evidence="3">The sequence shown here is derived from an EMBL/GenBank/DDBJ whole genome shotgun (WGS) entry which is preliminary data.</text>
</comment>
<feature type="non-terminal residue" evidence="3">
    <location>
        <position position="1"/>
    </location>
</feature>
<evidence type="ECO:0000313" key="3">
    <source>
        <dbReference type="EMBL" id="RFU38858.1"/>
    </source>
</evidence>
<proteinExistence type="predicted"/>
<dbReference type="AlphaFoldDB" id="A0A372JHL8"/>
<reference evidence="3 4" key="1">
    <citation type="submission" date="2018-08" db="EMBL/GenBank/DDBJ databases">
        <title>Actinomadura jelena sp. nov., a novel Actinomycete isolated from soil in Chad.</title>
        <authorList>
            <person name="Shi L."/>
        </authorList>
    </citation>
    <scope>NUCLEOTIDE SEQUENCE [LARGE SCALE GENOMIC DNA]</scope>
    <source>
        <strain evidence="3 4">NEAU-G17</strain>
    </source>
</reference>
<organism evidence="3 4">
    <name type="scientific">Actinomadura logoneensis</name>
    <dbReference type="NCBI Taxonomy" id="2293572"/>
    <lineage>
        <taxon>Bacteria</taxon>
        <taxon>Bacillati</taxon>
        <taxon>Actinomycetota</taxon>
        <taxon>Actinomycetes</taxon>
        <taxon>Streptosporangiales</taxon>
        <taxon>Thermomonosporaceae</taxon>
        <taxon>Actinomadura</taxon>
    </lineage>
</organism>
<evidence type="ECO:0000313" key="4">
    <source>
        <dbReference type="Proteomes" id="UP000261811"/>
    </source>
</evidence>
<gene>
    <name evidence="3" type="ORF">DZF91_25460</name>
</gene>
<evidence type="ECO:0000259" key="2">
    <source>
        <dbReference type="Pfam" id="PF02538"/>
    </source>
</evidence>
<dbReference type="InterPro" id="IPR003692">
    <property type="entry name" value="Hydantoinase_B"/>
</dbReference>
<feature type="region of interest" description="Disordered" evidence="1">
    <location>
        <begin position="46"/>
        <end position="78"/>
    </location>
</feature>
<accession>A0A372JHL8</accession>
<feature type="region of interest" description="Disordered" evidence="1">
    <location>
        <begin position="1"/>
        <end position="21"/>
    </location>
</feature>
<name>A0A372JHL8_9ACTN</name>
<dbReference type="Pfam" id="PF02538">
    <property type="entry name" value="Hydantoinase_B"/>
    <property type="match status" value="1"/>
</dbReference>